<dbReference type="Gene3D" id="1.20.1070.10">
    <property type="entry name" value="Rhodopsin 7-helix transmembrane proteins"/>
    <property type="match status" value="1"/>
</dbReference>
<feature type="transmembrane region" description="Helical" evidence="5">
    <location>
        <begin position="143"/>
        <end position="161"/>
    </location>
</feature>
<comment type="subcellular location">
    <subcellularLocation>
        <location evidence="1">Membrane</location>
    </subcellularLocation>
</comment>
<dbReference type="InterPro" id="IPR017452">
    <property type="entry name" value="GPCR_Rhodpsn_7TM"/>
</dbReference>
<evidence type="ECO:0000313" key="7">
    <source>
        <dbReference type="EMBL" id="KAI1706657.1"/>
    </source>
</evidence>
<gene>
    <name evidence="7" type="ORF">DdX_12867</name>
</gene>
<feature type="transmembrane region" description="Helical" evidence="5">
    <location>
        <begin position="48"/>
        <end position="72"/>
    </location>
</feature>
<dbReference type="SUPFAM" id="SSF81321">
    <property type="entry name" value="Family A G protein-coupled receptor-like"/>
    <property type="match status" value="1"/>
</dbReference>
<proteinExistence type="predicted"/>
<organism evidence="7 8">
    <name type="scientific">Ditylenchus destructor</name>
    <dbReference type="NCBI Taxonomy" id="166010"/>
    <lineage>
        <taxon>Eukaryota</taxon>
        <taxon>Metazoa</taxon>
        <taxon>Ecdysozoa</taxon>
        <taxon>Nematoda</taxon>
        <taxon>Chromadorea</taxon>
        <taxon>Rhabditida</taxon>
        <taxon>Tylenchina</taxon>
        <taxon>Tylenchomorpha</taxon>
        <taxon>Sphaerularioidea</taxon>
        <taxon>Anguinidae</taxon>
        <taxon>Anguininae</taxon>
        <taxon>Ditylenchus</taxon>
    </lineage>
</organism>
<dbReference type="EMBL" id="JAKKPZ010000046">
    <property type="protein sequence ID" value="KAI1706657.1"/>
    <property type="molecule type" value="Genomic_DNA"/>
</dbReference>
<protein>
    <recommendedName>
        <fullName evidence="6">G-protein coupled receptors family 1 profile domain-containing protein</fullName>
    </recommendedName>
</protein>
<keyword evidence="8" id="KW-1185">Reference proteome</keyword>
<name>A0AAD4MXG3_9BILA</name>
<keyword evidence="3 5" id="KW-1133">Transmembrane helix</keyword>
<evidence type="ECO:0000256" key="4">
    <source>
        <dbReference type="ARBA" id="ARBA00023136"/>
    </source>
</evidence>
<accession>A0AAD4MXG3</accession>
<evidence type="ECO:0000256" key="3">
    <source>
        <dbReference type="ARBA" id="ARBA00022989"/>
    </source>
</evidence>
<reference evidence="7" key="1">
    <citation type="submission" date="2022-01" db="EMBL/GenBank/DDBJ databases">
        <title>Genome Sequence Resource for Two Populations of Ditylenchus destructor, the Migratory Endoparasitic Phytonematode.</title>
        <authorList>
            <person name="Zhang H."/>
            <person name="Lin R."/>
            <person name="Xie B."/>
        </authorList>
    </citation>
    <scope>NUCLEOTIDE SEQUENCE</scope>
    <source>
        <strain evidence="7">BazhouSP</strain>
    </source>
</reference>
<dbReference type="GO" id="GO:0016020">
    <property type="term" value="C:membrane"/>
    <property type="evidence" value="ECO:0007669"/>
    <property type="project" value="UniProtKB-SubCell"/>
</dbReference>
<feature type="transmembrane region" description="Helical" evidence="5">
    <location>
        <begin position="93"/>
        <end position="113"/>
    </location>
</feature>
<keyword evidence="4 5" id="KW-0472">Membrane</keyword>
<sequence>MSQMMIIYMAVHIIGSLFCLPYHFYLVIYWRPATPEIQNDAPLYDPYAMYWMGIFMAVYLYTPAVPVFFLTLDRCIALKFPIHYNGKFMREKMAITALVITIIWCVALIIGLLQELPLNTTTVKYCLIVDCVTIKYNRVVGKYMKLSVVILNVLCTAYFLYALRTFKLSVGERNVFSMKNRVVIVTAVSETILNVAPTLFTTIFTSIYNDSPSDILGNYGIVMFTLDAMICSIFYVKIYMRTDPQSIIINQYLGVNIVHQHHRPSASMTNTSNMNS</sequence>
<feature type="transmembrane region" description="Helical" evidence="5">
    <location>
        <begin position="216"/>
        <end position="236"/>
    </location>
</feature>
<evidence type="ECO:0000259" key="6">
    <source>
        <dbReference type="PROSITE" id="PS50262"/>
    </source>
</evidence>
<keyword evidence="2 5" id="KW-0812">Transmembrane</keyword>
<evidence type="ECO:0000313" key="8">
    <source>
        <dbReference type="Proteomes" id="UP001201812"/>
    </source>
</evidence>
<evidence type="ECO:0000256" key="5">
    <source>
        <dbReference type="SAM" id="Phobius"/>
    </source>
</evidence>
<dbReference type="Proteomes" id="UP001201812">
    <property type="component" value="Unassembled WGS sequence"/>
</dbReference>
<comment type="caution">
    <text evidence="7">The sequence shown here is derived from an EMBL/GenBank/DDBJ whole genome shotgun (WGS) entry which is preliminary data.</text>
</comment>
<dbReference type="PROSITE" id="PS50262">
    <property type="entry name" value="G_PROTEIN_RECEP_F1_2"/>
    <property type="match status" value="1"/>
</dbReference>
<evidence type="ECO:0000256" key="1">
    <source>
        <dbReference type="ARBA" id="ARBA00004370"/>
    </source>
</evidence>
<feature type="transmembrane region" description="Helical" evidence="5">
    <location>
        <begin position="7"/>
        <end position="28"/>
    </location>
</feature>
<feature type="domain" description="G-protein coupled receptors family 1 profile" evidence="6">
    <location>
        <begin position="67"/>
        <end position="235"/>
    </location>
</feature>
<dbReference type="AlphaFoldDB" id="A0AAD4MXG3"/>
<evidence type="ECO:0000256" key="2">
    <source>
        <dbReference type="ARBA" id="ARBA00022692"/>
    </source>
</evidence>
<feature type="transmembrane region" description="Helical" evidence="5">
    <location>
        <begin position="182"/>
        <end position="204"/>
    </location>
</feature>